<dbReference type="EMBL" id="JACGWS010000008">
    <property type="protein sequence ID" value="MBC8755758.1"/>
    <property type="molecule type" value="Genomic_DNA"/>
</dbReference>
<name>A0ABR7QB84_9FLAO</name>
<proteinExistence type="predicted"/>
<sequence>MPSFAPRNSPTKKSQILDYKIFEFLECLKKKCSNEKLVIKAENVKIAKLNLLKARLASTKSFSTEDKTKEQIQLNKKVQTQIIKWESITFSEIEKYCRKSN</sequence>
<comment type="caution">
    <text evidence="1">The sequence shown here is derived from an EMBL/GenBank/DDBJ whole genome shotgun (WGS) entry which is preliminary data.</text>
</comment>
<dbReference type="RefSeq" id="WP_187562804.1">
    <property type="nucleotide sequence ID" value="NZ_JACGWS010000008.1"/>
</dbReference>
<gene>
    <name evidence="1" type="ORF">H2O64_13865</name>
</gene>
<evidence type="ECO:0000313" key="2">
    <source>
        <dbReference type="Proteomes" id="UP000619238"/>
    </source>
</evidence>
<dbReference type="Proteomes" id="UP000619238">
    <property type="component" value="Unassembled WGS sequence"/>
</dbReference>
<organism evidence="1 2">
    <name type="scientific">Kordia aestuariivivens</name>
    <dbReference type="NCBI Taxonomy" id="2759037"/>
    <lineage>
        <taxon>Bacteria</taxon>
        <taxon>Pseudomonadati</taxon>
        <taxon>Bacteroidota</taxon>
        <taxon>Flavobacteriia</taxon>
        <taxon>Flavobacteriales</taxon>
        <taxon>Flavobacteriaceae</taxon>
        <taxon>Kordia</taxon>
    </lineage>
</organism>
<evidence type="ECO:0000313" key="1">
    <source>
        <dbReference type="EMBL" id="MBC8755758.1"/>
    </source>
</evidence>
<reference evidence="1 2" key="1">
    <citation type="submission" date="2020-07" db="EMBL/GenBank/DDBJ databases">
        <title>Description of Kordia aestuariivivens sp. nov., isolated from a tidal flat.</title>
        <authorList>
            <person name="Park S."/>
            <person name="Yoon J.-H."/>
        </authorList>
    </citation>
    <scope>NUCLEOTIDE SEQUENCE [LARGE SCALE GENOMIC DNA]</scope>
    <source>
        <strain evidence="1 2">YSTF-M3</strain>
    </source>
</reference>
<accession>A0ABR7QB84</accession>
<protein>
    <submittedName>
        <fullName evidence="1">Uncharacterized protein</fullName>
    </submittedName>
</protein>
<keyword evidence="2" id="KW-1185">Reference proteome</keyword>